<dbReference type="AlphaFoldDB" id="A0A6A6QW80"/>
<evidence type="ECO:0000256" key="1">
    <source>
        <dbReference type="SAM" id="MobiDB-lite"/>
    </source>
</evidence>
<sequence>MASHKYTPITLTTPLLNPTPKPTSTPIKIDPSAPGTIGRIALAIEAAVKITVAFFLTFFPHLNFGPAVTDSSNLAPSTIALSQWIGVILIASAIQHALAIRNTRSALDSRHQVYWRMLVGEALLASMFLYQALTDSGIKRKVLLVMAAFCVDSILWRLFCLVLKPEWFGRHLKAGAESGEEVEDPLGDTLWMMEVKLKRFRTQTIHRAPSPCSSTYASHHV</sequence>
<feature type="transmembrane region" description="Helical" evidence="2">
    <location>
        <begin position="113"/>
        <end position="130"/>
    </location>
</feature>
<dbReference type="EMBL" id="MU004188">
    <property type="protein sequence ID" value="KAF2496449.1"/>
    <property type="molecule type" value="Genomic_DNA"/>
</dbReference>
<proteinExistence type="predicted"/>
<keyword evidence="4" id="KW-1185">Reference proteome</keyword>
<feature type="region of interest" description="Disordered" evidence="1">
    <location>
        <begin position="1"/>
        <end position="28"/>
    </location>
</feature>
<reference evidence="3" key="1">
    <citation type="journal article" date="2020" name="Stud. Mycol.">
        <title>101 Dothideomycetes genomes: a test case for predicting lifestyles and emergence of pathogens.</title>
        <authorList>
            <person name="Haridas S."/>
            <person name="Albert R."/>
            <person name="Binder M."/>
            <person name="Bloem J."/>
            <person name="Labutti K."/>
            <person name="Salamov A."/>
            <person name="Andreopoulos B."/>
            <person name="Baker S."/>
            <person name="Barry K."/>
            <person name="Bills G."/>
            <person name="Bluhm B."/>
            <person name="Cannon C."/>
            <person name="Castanera R."/>
            <person name="Culley D."/>
            <person name="Daum C."/>
            <person name="Ezra D."/>
            <person name="Gonzalez J."/>
            <person name="Henrissat B."/>
            <person name="Kuo A."/>
            <person name="Liang C."/>
            <person name="Lipzen A."/>
            <person name="Lutzoni F."/>
            <person name="Magnuson J."/>
            <person name="Mondo S."/>
            <person name="Nolan M."/>
            <person name="Ohm R."/>
            <person name="Pangilinan J."/>
            <person name="Park H.-J."/>
            <person name="Ramirez L."/>
            <person name="Alfaro M."/>
            <person name="Sun H."/>
            <person name="Tritt A."/>
            <person name="Yoshinaga Y."/>
            <person name="Zwiers L.-H."/>
            <person name="Turgeon B."/>
            <person name="Goodwin S."/>
            <person name="Spatafora J."/>
            <person name="Crous P."/>
            <person name="Grigoriev I."/>
        </authorList>
    </citation>
    <scope>NUCLEOTIDE SEQUENCE</scope>
    <source>
        <strain evidence="3">CBS 269.34</strain>
    </source>
</reference>
<evidence type="ECO:0000313" key="4">
    <source>
        <dbReference type="Proteomes" id="UP000799750"/>
    </source>
</evidence>
<accession>A0A6A6QW80</accession>
<evidence type="ECO:0000313" key="3">
    <source>
        <dbReference type="EMBL" id="KAF2496449.1"/>
    </source>
</evidence>
<feature type="transmembrane region" description="Helical" evidence="2">
    <location>
        <begin position="40"/>
        <end position="59"/>
    </location>
</feature>
<feature type="transmembrane region" description="Helical" evidence="2">
    <location>
        <begin position="142"/>
        <end position="163"/>
    </location>
</feature>
<name>A0A6A6QW80_9PEZI</name>
<evidence type="ECO:0000256" key="2">
    <source>
        <dbReference type="SAM" id="Phobius"/>
    </source>
</evidence>
<feature type="compositionally biased region" description="Low complexity" evidence="1">
    <location>
        <begin position="7"/>
        <end position="16"/>
    </location>
</feature>
<organism evidence="3 4">
    <name type="scientific">Lophium mytilinum</name>
    <dbReference type="NCBI Taxonomy" id="390894"/>
    <lineage>
        <taxon>Eukaryota</taxon>
        <taxon>Fungi</taxon>
        <taxon>Dikarya</taxon>
        <taxon>Ascomycota</taxon>
        <taxon>Pezizomycotina</taxon>
        <taxon>Dothideomycetes</taxon>
        <taxon>Pleosporomycetidae</taxon>
        <taxon>Mytilinidiales</taxon>
        <taxon>Mytilinidiaceae</taxon>
        <taxon>Lophium</taxon>
    </lineage>
</organism>
<keyword evidence="2" id="KW-1133">Transmembrane helix</keyword>
<feature type="transmembrane region" description="Helical" evidence="2">
    <location>
        <begin position="79"/>
        <end position="101"/>
    </location>
</feature>
<keyword evidence="2" id="KW-0812">Transmembrane</keyword>
<protein>
    <submittedName>
        <fullName evidence="3">Uncharacterized protein</fullName>
    </submittedName>
</protein>
<keyword evidence="2" id="KW-0472">Membrane</keyword>
<dbReference type="OrthoDB" id="2563633at2759"/>
<gene>
    <name evidence="3" type="ORF">BU16DRAFT_378058</name>
</gene>
<dbReference type="Proteomes" id="UP000799750">
    <property type="component" value="Unassembled WGS sequence"/>
</dbReference>